<feature type="region of interest" description="Disordered" evidence="1">
    <location>
        <begin position="174"/>
        <end position="255"/>
    </location>
</feature>
<sequence length="588" mass="65390">MIDQNASRSCLEGCLVHNSEATTQSDNLDREILSYFLVRRNFGTQASETASTSDRNSNAPNDATPVTSHRKHLIRHHSSERSPRSPNTAKSGESRKIKGRKGDSKGSSRSASSRYPNITNWSAGIRTTSPSSFGPPQRNPADPPRPPKSGHEWVWFPEGYWAEREIRGFMPPNHDSKQKWWDRSSAQGSHKSLASQRSQKSQSPRKLANEDTNTDDNKPPLSFIPQIKIGSISLKSTRKTSRQTSQHASDESRKNSSFWRLNFHKPLRTNVRQSSQEREGLYRWTKRTLETQLRKRSADKLSIKLLERPGNLASHTTMLLQGASTYFDRAHHRSNHLATLSPSTSSLDGRRRPKLGIAPWHRRHSNDSLMSVTSSVRNLLMGKTPVATPIPEKHYVGPDGMTYPTGKMKNQNAKYCQADIWILVQLASHDPDEPTFLPSEARRINTPPLYPDTPDGQAPDLPFDISATGDDSSPVHSDHTQKSGGTPKTSPPRSRQLWEAGTMNANTGNKSTHPLGRGPPADLMSPTMFELNLPEHLPSSPLCPKNPKHDSGGTGICVYHGRRRSGGLKHLKRASTATEESVGPSKEL</sequence>
<feature type="compositionally biased region" description="Basic residues" evidence="1">
    <location>
        <begin position="560"/>
        <end position="573"/>
    </location>
</feature>
<keyword evidence="3" id="KW-1185">Reference proteome</keyword>
<feature type="compositionally biased region" description="Polar residues" evidence="1">
    <location>
        <begin position="115"/>
        <end position="134"/>
    </location>
</feature>
<gene>
    <name evidence="2" type="ORF">L207DRAFT_560909</name>
</gene>
<evidence type="ECO:0000313" key="2">
    <source>
        <dbReference type="EMBL" id="PMD47399.1"/>
    </source>
</evidence>
<feature type="compositionally biased region" description="Low complexity" evidence="1">
    <location>
        <begin position="195"/>
        <end position="206"/>
    </location>
</feature>
<feature type="compositionally biased region" description="Basic and acidic residues" evidence="1">
    <location>
        <begin position="92"/>
        <end position="106"/>
    </location>
</feature>
<feature type="region of interest" description="Disordered" evidence="1">
    <location>
        <begin position="433"/>
        <end position="588"/>
    </location>
</feature>
<dbReference type="EMBL" id="KZ613938">
    <property type="protein sequence ID" value="PMD47399.1"/>
    <property type="molecule type" value="Genomic_DNA"/>
</dbReference>
<dbReference type="AlphaFoldDB" id="A0A2J6S9F7"/>
<reference evidence="2 3" key="1">
    <citation type="submission" date="2016-04" db="EMBL/GenBank/DDBJ databases">
        <title>A degradative enzymes factory behind the ericoid mycorrhizal symbiosis.</title>
        <authorList>
            <consortium name="DOE Joint Genome Institute"/>
            <person name="Martino E."/>
            <person name="Morin E."/>
            <person name="Grelet G."/>
            <person name="Kuo A."/>
            <person name="Kohler A."/>
            <person name="Daghino S."/>
            <person name="Barry K."/>
            <person name="Choi C."/>
            <person name="Cichocki N."/>
            <person name="Clum A."/>
            <person name="Copeland A."/>
            <person name="Hainaut M."/>
            <person name="Haridas S."/>
            <person name="Labutti K."/>
            <person name="Lindquist E."/>
            <person name="Lipzen A."/>
            <person name="Khouja H.-R."/>
            <person name="Murat C."/>
            <person name="Ohm R."/>
            <person name="Olson A."/>
            <person name="Spatafora J."/>
            <person name="Veneault-Fourrey C."/>
            <person name="Henrissat B."/>
            <person name="Grigoriev I."/>
            <person name="Martin F."/>
            <person name="Perotto S."/>
        </authorList>
    </citation>
    <scope>NUCLEOTIDE SEQUENCE [LARGE SCALE GENOMIC DNA]</scope>
    <source>
        <strain evidence="2 3">F</strain>
    </source>
</reference>
<feature type="compositionally biased region" description="Polar residues" evidence="1">
    <location>
        <begin position="482"/>
        <end position="493"/>
    </location>
</feature>
<feature type="compositionally biased region" description="Polar residues" evidence="1">
    <location>
        <begin position="184"/>
        <end position="194"/>
    </location>
</feature>
<accession>A0A2J6S9F7</accession>
<name>A0A2J6S9F7_HYAVF</name>
<proteinExistence type="predicted"/>
<evidence type="ECO:0000313" key="3">
    <source>
        <dbReference type="Proteomes" id="UP000235786"/>
    </source>
</evidence>
<feature type="compositionally biased region" description="Pro residues" evidence="1">
    <location>
        <begin position="137"/>
        <end position="147"/>
    </location>
</feature>
<dbReference type="OrthoDB" id="2186602at2759"/>
<feature type="compositionally biased region" description="Polar residues" evidence="1">
    <location>
        <begin position="503"/>
        <end position="512"/>
    </location>
</feature>
<organism evidence="2 3">
    <name type="scientific">Hyaloscypha variabilis (strain UAMH 11265 / GT02V1 / F)</name>
    <name type="common">Meliniomyces variabilis</name>
    <dbReference type="NCBI Taxonomy" id="1149755"/>
    <lineage>
        <taxon>Eukaryota</taxon>
        <taxon>Fungi</taxon>
        <taxon>Dikarya</taxon>
        <taxon>Ascomycota</taxon>
        <taxon>Pezizomycotina</taxon>
        <taxon>Leotiomycetes</taxon>
        <taxon>Helotiales</taxon>
        <taxon>Hyaloscyphaceae</taxon>
        <taxon>Hyaloscypha</taxon>
        <taxon>Hyaloscypha variabilis</taxon>
    </lineage>
</organism>
<evidence type="ECO:0000256" key="1">
    <source>
        <dbReference type="SAM" id="MobiDB-lite"/>
    </source>
</evidence>
<dbReference type="STRING" id="1149755.A0A2J6S9F7"/>
<feature type="region of interest" description="Disordered" evidence="1">
    <location>
        <begin position="47"/>
        <end position="150"/>
    </location>
</feature>
<feature type="compositionally biased region" description="Polar residues" evidence="1">
    <location>
        <begin position="47"/>
        <end position="67"/>
    </location>
</feature>
<protein>
    <submittedName>
        <fullName evidence="2">Uncharacterized protein</fullName>
    </submittedName>
</protein>
<dbReference type="Proteomes" id="UP000235786">
    <property type="component" value="Unassembled WGS sequence"/>
</dbReference>